<dbReference type="AlphaFoldDB" id="A0A4W5R0E7"/>
<dbReference type="InterPro" id="IPR036179">
    <property type="entry name" value="Ig-like_dom_sf"/>
</dbReference>
<dbReference type="Ensembl" id="ENSHHUT00000080519.1">
    <property type="protein sequence ID" value="ENSHHUP00000077994.1"/>
    <property type="gene ID" value="ENSHHUG00000045526.1"/>
</dbReference>
<dbReference type="InterPro" id="IPR013783">
    <property type="entry name" value="Ig-like_fold"/>
</dbReference>
<dbReference type="Proteomes" id="UP000314982">
    <property type="component" value="Unassembled WGS sequence"/>
</dbReference>
<evidence type="ECO:0000256" key="2">
    <source>
        <dbReference type="SAM" id="Phobius"/>
    </source>
</evidence>
<dbReference type="SUPFAM" id="SSF48726">
    <property type="entry name" value="Immunoglobulin"/>
    <property type="match status" value="1"/>
</dbReference>
<protein>
    <recommendedName>
        <fullName evidence="5">Immunoglobulin subtype domain-containing protein</fullName>
    </recommendedName>
</protein>
<dbReference type="Gene3D" id="2.60.40.10">
    <property type="entry name" value="Immunoglobulins"/>
    <property type="match status" value="1"/>
</dbReference>
<feature type="compositionally biased region" description="Polar residues" evidence="1">
    <location>
        <begin position="212"/>
        <end position="233"/>
    </location>
</feature>
<keyword evidence="4" id="KW-1185">Reference proteome</keyword>
<evidence type="ECO:0000313" key="3">
    <source>
        <dbReference type="Ensembl" id="ENSHHUP00000077994.1"/>
    </source>
</evidence>
<reference evidence="3" key="3">
    <citation type="submission" date="2025-09" db="UniProtKB">
        <authorList>
            <consortium name="Ensembl"/>
        </authorList>
    </citation>
    <scope>IDENTIFICATION</scope>
</reference>
<reference evidence="3" key="2">
    <citation type="submission" date="2025-08" db="UniProtKB">
        <authorList>
            <consortium name="Ensembl"/>
        </authorList>
    </citation>
    <scope>IDENTIFICATION</scope>
</reference>
<evidence type="ECO:0008006" key="5">
    <source>
        <dbReference type="Google" id="ProtNLM"/>
    </source>
</evidence>
<feature type="transmembrane region" description="Helical" evidence="2">
    <location>
        <begin position="7"/>
        <end position="27"/>
    </location>
</feature>
<keyword evidence="2" id="KW-0472">Membrane</keyword>
<keyword evidence="2" id="KW-0812">Transmembrane</keyword>
<name>A0A4W5R0E7_9TELE</name>
<organism evidence="3 4">
    <name type="scientific">Hucho hucho</name>
    <name type="common">huchen</name>
    <dbReference type="NCBI Taxonomy" id="62062"/>
    <lineage>
        <taxon>Eukaryota</taxon>
        <taxon>Metazoa</taxon>
        <taxon>Chordata</taxon>
        <taxon>Craniata</taxon>
        <taxon>Vertebrata</taxon>
        <taxon>Euteleostomi</taxon>
        <taxon>Actinopterygii</taxon>
        <taxon>Neopterygii</taxon>
        <taxon>Teleostei</taxon>
        <taxon>Protacanthopterygii</taxon>
        <taxon>Salmoniformes</taxon>
        <taxon>Salmonidae</taxon>
        <taxon>Salmoninae</taxon>
        <taxon>Hucho</taxon>
    </lineage>
</organism>
<evidence type="ECO:0000256" key="1">
    <source>
        <dbReference type="SAM" id="MobiDB-lite"/>
    </source>
</evidence>
<proteinExistence type="predicted"/>
<dbReference type="STRING" id="62062.ENSHHUP00000077994"/>
<sequence length="233" mass="25913">NHMVYKHITLCLYVIITLISMFSNHFWNIPSGSRTHNWSLASPCDISNDGSLKLKDLTLADEGIYKAEVFDSDGTKKISKPSVKFTCSDKDVIFTCALTNTEGVTFKWKPVTFTCYAINKFSMETSDAIKPICKAVSVSSDRRLLFGLDFWTMVCILAGGGGLVLLIITLVCCCLIRRKSQMCFEEEEELRLAPLTKTQHPSHPEGKKQRQRPLSVSTGPRPTARASSQAAPL</sequence>
<accession>A0A4W5R0E7</accession>
<reference evidence="4" key="1">
    <citation type="submission" date="2018-06" db="EMBL/GenBank/DDBJ databases">
        <title>Genome assembly of Danube salmon.</title>
        <authorList>
            <person name="Macqueen D.J."/>
            <person name="Gundappa M.K."/>
        </authorList>
    </citation>
    <scope>NUCLEOTIDE SEQUENCE [LARGE SCALE GENOMIC DNA]</scope>
</reference>
<dbReference type="GeneTree" id="ENSGT00970000194096"/>
<feature type="transmembrane region" description="Helical" evidence="2">
    <location>
        <begin position="150"/>
        <end position="176"/>
    </location>
</feature>
<feature type="region of interest" description="Disordered" evidence="1">
    <location>
        <begin position="194"/>
        <end position="233"/>
    </location>
</feature>
<keyword evidence="2" id="KW-1133">Transmembrane helix</keyword>
<evidence type="ECO:0000313" key="4">
    <source>
        <dbReference type="Proteomes" id="UP000314982"/>
    </source>
</evidence>